<reference evidence="3" key="1">
    <citation type="submission" date="2016-06" db="UniProtKB">
        <authorList>
            <consortium name="WormBaseParasite"/>
        </authorList>
    </citation>
    <scope>IDENTIFICATION</scope>
</reference>
<evidence type="ECO:0000313" key="3">
    <source>
        <dbReference type="WBParaSite" id="nOo.2.0.1.t06743-RA"/>
    </source>
</evidence>
<sequence length="100" mass="11238">MSPTILASSIPAKGKILKLISEVQQMDWKPIDQEIADDERCEEYENGKKMVEDERGILNLINEEKEALIVLAKYKKNTEAEIGRIGSKQGVLLSQAHQSI</sequence>
<dbReference type="AlphaFoldDB" id="A0A182EF78"/>
<name>A0A182EF78_ONCOC</name>
<protein>
    <submittedName>
        <fullName evidence="3">Gag-pol polyprotein</fullName>
    </submittedName>
</protein>
<proteinExistence type="predicted"/>
<dbReference type="WBParaSite" id="nOo.2.0.1.t06743-RA">
    <property type="protein sequence ID" value="nOo.2.0.1.t06743-RA"/>
    <property type="gene ID" value="nOo.2.0.1.g06743"/>
</dbReference>
<keyword evidence="2" id="KW-1185">Reference proteome</keyword>
<organism evidence="3">
    <name type="scientific">Onchocerca ochengi</name>
    <name type="common">Filarial nematode worm</name>
    <dbReference type="NCBI Taxonomy" id="42157"/>
    <lineage>
        <taxon>Eukaryota</taxon>
        <taxon>Metazoa</taxon>
        <taxon>Ecdysozoa</taxon>
        <taxon>Nematoda</taxon>
        <taxon>Chromadorea</taxon>
        <taxon>Rhabditida</taxon>
        <taxon>Spirurina</taxon>
        <taxon>Spiruromorpha</taxon>
        <taxon>Filarioidea</taxon>
        <taxon>Onchocercidae</taxon>
        <taxon>Onchocerca</taxon>
    </lineage>
</organism>
<evidence type="ECO:0000313" key="2">
    <source>
        <dbReference type="Proteomes" id="UP000271087"/>
    </source>
</evidence>
<accession>A0A182EF78</accession>
<evidence type="ECO:0000313" key="1">
    <source>
        <dbReference type="EMBL" id="VDK83556.1"/>
    </source>
</evidence>
<gene>
    <name evidence="1" type="ORF">NOO_LOCUS6743</name>
</gene>
<dbReference type="EMBL" id="UYRW01002186">
    <property type="protein sequence ID" value="VDK83556.1"/>
    <property type="molecule type" value="Genomic_DNA"/>
</dbReference>
<dbReference type="Proteomes" id="UP000271087">
    <property type="component" value="Unassembled WGS sequence"/>
</dbReference>
<reference evidence="1 2" key="2">
    <citation type="submission" date="2018-08" db="EMBL/GenBank/DDBJ databases">
        <authorList>
            <person name="Laetsch R D."/>
            <person name="Stevens L."/>
            <person name="Kumar S."/>
            <person name="Blaxter L. M."/>
        </authorList>
    </citation>
    <scope>NUCLEOTIDE SEQUENCE [LARGE SCALE GENOMIC DNA]</scope>
</reference>